<dbReference type="InterPro" id="IPR036388">
    <property type="entry name" value="WH-like_DNA-bd_sf"/>
</dbReference>
<dbReference type="Pfam" id="PF03466">
    <property type="entry name" value="LysR_substrate"/>
    <property type="match status" value="1"/>
</dbReference>
<dbReference type="InterPro" id="IPR036390">
    <property type="entry name" value="WH_DNA-bd_sf"/>
</dbReference>
<comment type="similarity">
    <text evidence="1">Belongs to the LysR transcriptional regulatory family.</text>
</comment>
<dbReference type="InterPro" id="IPR000847">
    <property type="entry name" value="LysR_HTH_N"/>
</dbReference>
<feature type="domain" description="HTH lysR-type" evidence="5">
    <location>
        <begin position="1"/>
        <end position="58"/>
    </location>
</feature>
<evidence type="ECO:0000313" key="6">
    <source>
        <dbReference type="EMBL" id="OUR99902.1"/>
    </source>
</evidence>
<dbReference type="Pfam" id="PF00126">
    <property type="entry name" value="HTH_1"/>
    <property type="match status" value="1"/>
</dbReference>
<dbReference type="Gene3D" id="3.40.190.290">
    <property type="match status" value="1"/>
</dbReference>
<keyword evidence="2" id="KW-0805">Transcription regulation</keyword>
<dbReference type="PANTHER" id="PTHR30126:SF40">
    <property type="entry name" value="HTH-TYPE TRANSCRIPTIONAL REGULATOR GLTR"/>
    <property type="match status" value="1"/>
</dbReference>
<dbReference type="Proteomes" id="UP000196531">
    <property type="component" value="Unassembled WGS sequence"/>
</dbReference>
<evidence type="ECO:0000256" key="4">
    <source>
        <dbReference type="ARBA" id="ARBA00023163"/>
    </source>
</evidence>
<reference evidence="7" key="1">
    <citation type="journal article" date="2017" name="Proc. Natl. Acad. Sci. U.S.A.">
        <title>Simulation of Deepwater Horizon oil plume reveals substrate specialization within a complex community of hydrocarbon-degraders.</title>
        <authorList>
            <person name="Hu P."/>
            <person name="Dubinsky E.A."/>
            <person name="Probst A.J."/>
            <person name="Wang J."/>
            <person name="Sieber C.M.K."/>
            <person name="Tom L.M."/>
            <person name="Gardinali P."/>
            <person name="Banfield J.F."/>
            <person name="Atlas R.M."/>
            <person name="Andersen G.L."/>
        </authorList>
    </citation>
    <scope>NUCLEOTIDE SEQUENCE [LARGE SCALE GENOMIC DNA]</scope>
</reference>
<dbReference type="PROSITE" id="PS50931">
    <property type="entry name" value="HTH_LYSR"/>
    <property type="match status" value="1"/>
</dbReference>
<dbReference type="PRINTS" id="PR00039">
    <property type="entry name" value="HTHLYSR"/>
</dbReference>
<dbReference type="PANTHER" id="PTHR30126">
    <property type="entry name" value="HTH-TYPE TRANSCRIPTIONAL REGULATOR"/>
    <property type="match status" value="1"/>
</dbReference>
<proteinExistence type="inferred from homology"/>
<organism evidence="6 7">
    <name type="scientific">Halobacteriovorax marinus</name>
    <dbReference type="NCBI Taxonomy" id="97084"/>
    <lineage>
        <taxon>Bacteria</taxon>
        <taxon>Pseudomonadati</taxon>
        <taxon>Bdellovibrionota</taxon>
        <taxon>Bacteriovoracia</taxon>
        <taxon>Bacteriovoracales</taxon>
        <taxon>Halobacteriovoraceae</taxon>
        <taxon>Halobacteriovorax</taxon>
    </lineage>
</organism>
<accession>A0A1Y5FCH2</accession>
<dbReference type="InterPro" id="IPR005119">
    <property type="entry name" value="LysR_subst-bd"/>
</dbReference>
<evidence type="ECO:0000256" key="2">
    <source>
        <dbReference type="ARBA" id="ARBA00023015"/>
    </source>
</evidence>
<evidence type="ECO:0000259" key="5">
    <source>
        <dbReference type="PROSITE" id="PS50931"/>
    </source>
</evidence>
<dbReference type="EMBL" id="MAAO01000002">
    <property type="protein sequence ID" value="OUR99902.1"/>
    <property type="molecule type" value="Genomic_DNA"/>
</dbReference>
<dbReference type="SUPFAM" id="SSF46785">
    <property type="entry name" value="Winged helix' DNA-binding domain"/>
    <property type="match status" value="1"/>
</dbReference>
<dbReference type="SUPFAM" id="SSF53850">
    <property type="entry name" value="Periplasmic binding protein-like II"/>
    <property type="match status" value="1"/>
</dbReference>
<keyword evidence="4" id="KW-0804">Transcription</keyword>
<evidence type="ECO:0000256" key="1">
    <source>
        <dbReference type="ARBA" id="ARBA00009437"/>
    </source>
</evidence>
<dbReference type="GO" id="GO:0000976">
    <property type="term" value="F:transcription cis-regulatory region binding"/>
    <property type="evidence" value="ECO:0007669"/>
    <property type="project" value="TreeGrafter"/>
</dbReference>
<gene>
    <name evidence="6" type="ORF">A9Q84_02410</name>
</gene>
<dbReference type="FunFam" id="1.10.10.10:FF:000001">
    <property type="entry name" value="LysR family transcriptional regulator"/>
    <property type="match status" value="1"/>
</dbReference>
<sequence length="266" mass="30689">MDYRYLKAFLLTAEFASFSKAAEHLKIAQSAVSRQIKLLEEALDEELIIRSSKKVLLTNKGKELFLAAKQFNEMAEDIFQKEDSRPLRIGILNGLLKNWFTPFLTKYCKKYERNLSIHIEDQGDLKTGIEDGRYDITFSTENLQSELVSSLKLFDEKLVLIAKEETDLKKLHEYRWIVFSEGDNLFRLCKKESKNLVTVDSIHTILNLVKNNLGIAVVPDHVLKKNENLCIYDLPNLPNSEIFMTTLNYKQMPSHIKEIADLIQGS</sequence>
<name>A0A1Y5FCH2_9BACT</name>
<dbReference type="Gene3D" id="1.10.10.10">
    <property type="entry name" value="Winged helix-like DNA-binding domain superfamily/Winged helix DNA-binding domain"/>
    <property type="match status" value="1"/>
</dbReference>
<comment type="caution">
    <text evidence="6">The sequence shown here is derived from an EMBL/GenBank/DDBJ whole genome shotgun (WGS) entry which is preliminary data.</text>
</comment>
<protein>
    <recommendedName>
        <fullName evidence="5">HTH lysR-type domain-containing protein</fullName>
    </recommendedName>
</protein>
<dbReference type="GO" id="GO:0003700">
    <property type="term" value="F:DNA-binding transcription factor activity"/>
    <property type="evidence" value="ECO:0007669"/>
    <property type="project" value="InterPro"/>
</dbReference>
<evidence type="ECO:0000256" key="3">
    <source>
        <dbReference type="ARBA" id="ARBA00023125"/>
    </source>
</evidence>
<dbReference type="AlphaFoldDB" id="A0A1Y5FCH2"/>
<dbReference type="CDD" id="cd05466">
    <property type="entry name" value="PBP2_LTTR_substrate"/>
    <property type="match status" value="1"/>
</dbReference>
<keyword evidence="3" id="KW-0238">DNA-binding</keyword>
<evidence type="ECO:0000313" key="7">
    <source>
        <dbReference type="Proteomes" id="UP000196531"/>
    </source>
</evidence>